<comment type="caution">
    <text evidence="1">The sequence shown here is derived from an EMBL/GenBank/DDBJ whole genome shotgun (WGS) entry which is preliminary data.</text>
</comment>
<accession>A0ABV3S4K3</accession>
<dbReference type="Proteomes" id="UP001556617">
    <property type="component" value="Unassembled WGS sequence"/>
</dbReference>
<dbReference type="EMBL" id="JBFPER010000001">
    <property type="protein sequence ID" value="MEX0381393.1"/>
    <property type="molecule type" value="Genomic_DNA"/>
</dbReference>
<evidence type="ECO:0000313" key="1">
    <source>
        <dbReference type="EMBL" id="MEX0381393.1"/>
    </source>
</evidence>
<gene>
    <name evidence="1" type="ORF">AB3K24_08525</name>
</gene>
<reference evidence="1 2" key="1">
    <citation type="submission" date="2024-07" db="EMBL/GenBank/DDBJ databases">
        <authorList>
            <person name="Yun M."/>
        </authorList>
    </citation>
    <scope>NUCLEOTIDE SEQUENCE [LARGE SCALE GENOMIC DNA]</scope>
    <source>
        <strain evidence="1 2">MS01</strain>
    </source>
</reference>
<name>A0ABV3S4K3_9LACO</name>
<dbReference type="RefSeq" id="WP_367975120.1">
    <property type="nucleotide sequence ID" value="NZ_JBFPEQ010000001.1"/>
</dbReference>
<keyword evidence="2" id="KW-1185">Reference proteome</keyword>
<evidence type="ECO:0000313" key="2">
    <source>
        <dbReference type="Proteomes" id="UP001556617"/>
    </source>
</evidence>
<protein>
    <submittedName>
        <fullName evidence="1">Uncharacterized protein</fullName>
    </submittedName>
</protein>
<sequence length="42" mass="4947">MINKKICLVAVTAVVLATMAHVIYWHTRDDEKKRHNPLKRVF</sequence>
<proteinExistence type="predicted"/>
<organism evidence="1 2">
    <name type="scientific">Leuconostoc aquikimchii</name>
    <dbReference type="NCBI Taxonomy" id="3236804"/>
    <lineage>
        <taxon>Bacteria</taxon>
        <taxon>Bacillati</taxon>
        <taxon>Bacillota</taxon>
        <taxon>Bacilli</taxon>
        <taxon>Lactobacillales</taxon>
        <taxon>Lactobacillaceae</taxon>
        <taxon>Leuconostoc</taxon>
    </lineage>
</organism>